<feature type="region of interest" description="Disordered" evidence="1">
    <location>
        <begin position="131"/>
        <end position="152"/>
    </location>
</feature>
<evidence type="ECO:0000256" key="2">
    <source>
        <dbReference type="SAM" id="Phobius"/>
    </source>
</evidence>
<dbReference type="Proteomes" id="UP000694890">
    <property type="component" value="Linkage group LG21"/>
</dbReference>
<keyword evidence="2" id="KW-0472">Membrane</keyword>
<keyword evidence="2" id="KW-0812">Transmembrane</keyword>
<protein>
    <submittedName>
        <fullName evidence="5">Protein EVI2B</fullName>
    </submittedName>
</protein>
<evidence type="ECO:0000256" key="1">
    <source>
        <dbReference type="SAM" id="MobiDB-lite"/>
    </source>
</evidence>
<feature type="region of interest" description="Disordered" evidence="1">
    <location>
        <begin position="187"/>
        <end position="212"/>
    </location>
</feature>
<feature type="chain" id="PRO_5042478667" evidence="3">
    <location>
        <begin position="17"/>
        <end position="446"/>
    </location>
</feature>
<organism evidence="4 5">
    <name type="scientific">Lates calcarifer</name>
    <name type="common">Barramundi</name>
    <name type="synonym">Holocentrus calcarifer</name>
    <dbReference type="NCBI Taxonomy" id="8187"/>
    <lineage>
        <taxon>Eukaryota</taxon>
        <taxon>Metazoa</taxon>
        <taxon>Chordata</taxon>
        <taxon>Craniata</taxon>
        <taxon>Vertebrata</taxon>
        <taxon>Euteleostomi</taxon>
        <taxon>Actinopterygii</taxon>
        <taxon>Neopterygii</taxon>
        <taxon>Teleostei</taxon>
        <taxon>Neoteleostei</taxon>
        <taxon>Acanthomorphata</taxon>
        <taxon>Carangaria</taxon>
        <taxon>Carangaria incertae sedis</taxon>
        <taxon>Centropomidae</taxon>
        <taxon>Lates</taxon>
    </lineage>
</organism>
<feature type="region of interest" description="Disordered" evidence="1">
    <location>
        <begin position="330"/>
        <end position="354"/>
    </location>
</feature>
<accession>A0AAJ7VIV2</accession>
<evidence type="ECO:0000256" key="3">
    <source>
        <dbReference type="SAM" id="SignalP"/>
    </source>
</evidence>
<feature type="compositionally biased region" description="Low complexity" evidence="1">
    <location>
        <begin position="187"/>
        <end position="203"/>
    </location>
</feature>
<evidence type="ECO:0000313" key="4">
    <source>
        <dbReference type="Proteomes" id="UP000694890"/>
    </source>
</evidence>
<proteinExistence type="predicted"/>
<name>A0AAJ7VIV2_LATCA</name>
<keyword evidence="3" id="KW-0732">Signal</keyword>
<dbReference type="RefSeq" id="XP_018556162.1">
    <property type="nucleotide sequence ID" value="XM_018700646.2"/>
</dbReference>
<sequence>MTMLLVFIWLLPLIACSTVTSGQSHNFTSVTTGKETGNKFTQGHLTTQDTSSLNPLSGKLSITADVNPTEGKTTIPSTTLPLQATPSQILPVKEKAATPTSSMLSQFDSSTVGLQSTTNITVTSSATKVVTSQTSNPSTMTGVPPILRNSTQSQDTGKTLTVLLTSDNMTHQPTHLAQSTQLISTATTSTKSTGTSPVTGGKTAHSTGFYKTTPATTKTQFNHITRAKKGQDPPGKKGTNHSKAVAGIIGGALVLMMVVLVVIFIKKRKLQKQQITTTDWAGPSPFLDSGADDDHTTLRSHNQISLSSFLPQRLSKRLSLQPETEELVNMTGTTFGDKRQRNTLGLSMDGKDVPETNETATVVQEMKSTGDIPETVENSVSVISAQTNGQHSKTKNSEAANPPTLSGVVENVPKQVSDGLGHSQTLQSSTITGFLAATYVSENTGN</sequence>
<dbReference type="KEGG" id="lcf:108899905"/>
<feature type="signal peptide" evidence="3">
    <location>
        <begin position="1"/>
        <end position="16"/>
    </location>
</feature>
<keyword evidence="2" id="KW-1133">Transmembrane helix</keyword>
<evidence type="ECO:0000313" key="5">
    <source>
        <dbReference type="RefSeq" id="XP_018556162.1"/>
    </source>
</evidence>
<feature type="transmembrane region" description="Helical" evidence="2">
    <location>
        <begin position="244"/>
        <end position="265"/>
    </location>
</feature>
<gene>
    <name evidence="5" type="primary">LOC108899905</name>
</gene>
<reference evidence="5" key="1">
    <citation type="submission" date="2025-08" db="UniProtKB">
        <authorList>
            <consortium name="RefSeq"/>
        </authorList>
    </citation>
    <scope>IDENTIFICATION</scope>
    <source>
        <tissue evidence="5">Brain</tissue>
    </source>
</reference>
<feature type="region of interest" description="Disordered" evidence="1">
    <location>
        <begin position="274"/>
        <end position="294"/>
    </location>
</feature>
<dbReference type="AlphaFoldDB" id="A0AAJ7VIV2"/>
<dbReference type="GeneID" id="108899905"/>